<comment type="cofactor">
    <cofactor evidence="12">
        <name>[4Fe-4S] cluster</name>
        <dbReference type="ChEBI" id="CHEBI:49883"/>
    </cofactor>
    <text evidence="12">Binds 2 [4Fe-4S] clusters. Binds 1 [4Fe-4S] cluster coordinated with 3 cysteines and an exchangeable S-adenosyl-L-methionine and 1 [4Fe-4S] cluster coordinated with 3 cysteines and the GTP-derived substrate.</text>
</comment>
<feature type="binding site" evidence="12">
    <location>
        <position position="74"/>
    </location>
    <ligand>
        <name>GTP</name>
        <dbReference type="ChEBI" id="CHEBI:37565"/>
    </ligand>
</feature>
<evidence type="ECO:0000256" key="9">
    <source>
        <dbReference type="ARBA" id="ARBA00023150"/>
    </source>
</evidence>
<name>A0A318E254_9GAMM</name>
<dbReference type="InterPro" id="IPR000385">
    <property type="entry name" value="MoaA_NifB_PqqE_Fe-S-bd_CS"/>
</dbReference>
<keyword evidence="10 12" id="KW-0456">Lyase</keyword>
<gene>
    <name evidence="12" type="primary">moaA</name>
    <name evidence="14" type="ORF">C8D93_111162</name>
</gene>
<feature type="binding site" evidence="12">
    <location>
        <position position="24"/>
    </location>
    <ligand>
        <name>GTP</name>
        <dbReference type="ChEBI" id="CHEBI:37565"/>
    </ligand>
</feature>
<evidence type="ECO:0000313" key="14">
    <source>
        <dbReference type="EMBL" id="PXV64990.1"/>
    </source>
</evidence>
<comment type="pathway">
    <text evidence="12">Cofactor biosynthesis; molybdopterin biosynthesis.</text>
</comment>
<feature type="domain" description="Radical SAM core" evidence="13">
    <location>
        <begin position="15"/>
        <end position="230"/>
    </location>
</feature>
<dbReference type="Proteomes" id="UP000248330">
    <property type="component" value="Unassembled WGS sequence"/>
</dbReference>
<comment type="similarity">
    <text evidence="12">Belongs to the radical SAM superfamily. MoaA family.</text>
</comment>
<dbReference type="EMBL" id="QICN01000011">
    <property type="protein sequence ID" value="PXV64990.1"/>
    <property type="molecule type" value="Genomic_DNA"/>
</dbReference>
<dbReference type="Pfam" id="PF04055">
    <property type="entry name" value="Radical_SAM"/>
    <property type="match status" value="1"/>
</dbReference>
<sequence length="333" mass="37092">MLMTPPALHTPLADARGRRKRKLRLSLTDRCNLRCVYCMPEHPQWLPRDTLLDGAELQRLARLFVARLGISEIRLTGGEPLLRAEITQITTALDALRAEGLERLALTSNGVRLDRLAAPLRAAGLDDLNVSLDAVTPQGFARLTGGDLAPVLRGIDAARAAGLPVKINSVILRGHNEDEVLPLVRWALAEHLPLRFIEFMPLDGRGYWNAERVVREDEILAQLAPHYTIEAEAPSDDPAHYFRIDGRYALGMISTVSKPFCRRCDRVRVSATGRLYSCLFSADGPDLRTMLREGADDDAIEARMRAHVWHKEAGYAERPGYVERPITMHVMGG</sequence>
<keyword evidence="8 12" id="KW-0342">GTP-binding</keyword>
<keyword evidence="15" id="KW-1185">Reference proteome</keyword>
<feature type="binding site" evidence="12">
    <location>
        <position position="278"/>
    </location>
    <ligand>
        <name>[4Fe-4S] cluster</name>
        <dbReference type="ChEBI" id="CHEBI:49883"/>
        <label>2</label>
        <note>4Fe-4S-substrate</note>
    </ligand>
</feature>
<keyword evidence="4 12" id="KW-0479">Metal-binding</keyword>
<feature type="binding site" evidence="12">
    <location>
        <position position="200"/>
    </location>
    <ligand>
        <name>S-adenosyl-L-methionine</name>
        <dbReference type="ChEBI" id="CHEBI:59789"/>
    </ligand>
</feature>
<keyword evidence="3 12" id="KW-0949">S-adenosyl-L-methionine</keyword>
<dbReference type="Gene3D" id="3.20.20.70">
    <property type="entry name" value="Aldolase class I"/>
    <property type="match status" value="1"/>
</dbReference>
<comment type="catalytic activity">
    <reaction evidence="11 12">
        <text>GTP + AH2 + S-adenosyl-L-methionine = (8S)-3',8-cyclo-7,8-dihydroguanosine 5'-triphosphate + 5'-deoxyadenosine + L-methionine + A + H(+)</text>
        <dbReference type="Rhea" id="RHEA:49576"/>
        <dbReference type="ChEBI" id="CHEBI:13193"/>
        <dbReference type="ChEBI" id="CHEBI:15378"/>
        <dbReference type="ChEBI" id="CHEBI:17319"/>
        <dbReference type="ChEBI" id="CHEBI:17499"/>
        <dbReference type="ChEBI" id="CHEBI:37565"/>
        <dbReference type="ChEBI" id="CHEBI:57844"/>
        <dbReference type="ChEBI" id="CHEBI:59789"/>
        <dbReference type="ChEBI" id="CHEBI:131766"/>
        <dbReference type="EC" id="4.1.99.22"/>
    </reaction>
</comment>
<dbReference type="NCBIfam" id="TIGR02666">
    <property type="entry name" value="moaA"/>
    <property type="match status" value="1"/>
</dbReference>
<organism evidence="14 15">
    <name type="scientific">Sinimarinibacterium flocculans</name>
    <dbReference type="NCBI Taxonomy" id="985250"/>
    <lineage>
        <taxon>Bacteria</taxon>
        <taxon>Pseudomonadati</taxon>
        <taxon>Pseudomonadota</taxon>
        <taxon>Gammaproteobacteria</taxon>
        <taxon>Nevskiales</taxon>
        <taxon>Nevskiaceae</taxon>
        <taxon>Sinimarinibacterium</taxon>
    </lineage>
</organism>
<dbReference type="InterPro" id="IPR010505">
    <property type="entry name" value="MoaA_twitch"/>
</dbReference>
<dbReference type="RefSeq" id="WP_245903970.1">
    <property type="nucleotide sequence ID" value="NZ_CAKZQT010000005.1"/>
</dbReference>
<dbReference type="InterPro" id="IPR007197">
    <property type="entry name" value="rSAM"/>
</dbReference>
<evidence type="ECO:0000256" key="11">
    <source>
        <dbReference type="ARBA" id="ARBA00048697"/>
    </source>
</evidence>
<protein>
    <recommendedName>
        <fullName evidence="1 12">GTP 3',8-cyclase</fullName>
        <ecNumber evidence="1 12">4.1.99.22</ecNumber>
    </recommendedName>
    <alternativeName>
        <fullName evidence="12">Molybdenum cofactor biosynthesis protein A</fullName>
    </alternativeName>
</protein>
<feature type="binding site" evidence="12">
    <location>
        <position position="38"/>
    </location>
    <ligand>
        <name>[4Fe-4S] cluster</name>
        <dbReference type="ChEBI" id="CHEBI:49883"/>
        <label>1</label>
        <note>4Fe-4S-S-AdoMet</note>
    </ligand>
</feature>
<feature type="binding site" evidence="12">
    <location>
        <position position="107"/>
    </location>
    <ligand>
        <name>GTP</name>
        <dbReference type="ChEBI" id="CHEBI:37565"/>
    </ligand>
</feature>
<feature type="binding site" evidence="12">
    <location>
        <position position="37"/>
    </location>
    <ligand>
        <name>S-adenosyl-L-methionine</name>
        <dbReference type="ChEBI" id="CHEBI:59789"/>
    </ligand>
</feature>
<dbReference type="InterPro" id="IPR013483">
    <property type="entry name" value="MoaA"/>
</dbReference>
<feature type="binding site" evidence="12">
    <location>
        <position position="35"/>
    </location>
    <ligand>
        <name>[4Fe-4S] cluster</name>
        <dbReference type="ChEBI" id="CHEBI:49883"/>
        <label>1</label>
        <note>4Fe-4S-S-AdoMet</note>
    </ligand>
</feature>
<feature type="binding site" evidence="12">
    <location>
        <position position="166"/>
    </location>
    <ligand>
        <name>GTP</name>
        <dbReference type="ChEBI" id="CHEBI:37565"/>
    </ligand>
</feature>
<dbReference type="SMART" id="SM00729">
    <property type="entry name" value="Elp3"/>
    <property type="match status" value="1"/>
</dbReference>
<keyword evidence="5 12" id="KW-0547">Nucleotide-binding</keyword>
<dbReference type="SUPFAM" id="SSF102114">
    <property type="entry name" value="Radical SAM enzymes"/>
    <property type="match status" value="1"/>
</dbReference>
<dbReference type="GO" id="GO:0051539">
    <property type="term" value="F:4 iron, 4 sulfur cluster binding"/>
    <property type="evidence" value="ECO:0007669"/>
    <property type="project" value="UniProtKB-UniRule"/>
</dbReference>
<feature type="binding site" evidence="12">
    <location>
        <position position="261"/>
    </location>
    <ligand>
        <name>[4Fe-4S] cluster</name>
        <dbReference type="ChEBI" id="CHEBI:49883"/>
        <label>2</label>
        <note>4Fe-4S-substrate</note>
    </ligand>
</feature>
<dbReference type="GO" id="GO:0061798">
    <property type="term" value="F:GTP 3',8'-cyclase activity"/>
    <property type="evidence" value="ECO:0007669"/>
    <property type="project" value="UniProtKB-UniRule"/>
</dbReference>
<keyword evidence="7 12" id="KW-0411">Iron-sulfur</keyword>
<evidence type="ECO:0000313" key="15">
    <source>
        <dbReference type="Proteomes" id="UP000248330"/>
    </source>
</evidence>
<keyword evidence="9 12" id="KW-0501">Molybdenum cofactor biosynthesis</keyword>
<feature type="binding site" evidence="12">
    <location>
        <position position="131"/>
    </location>
    <ligand>
        <name>S-adenosyl-L-methionine</name>
        <dbReference type="ChEBI" id="CHEBI:59789"/>
    </ligand>
</feature>
<dbReference type="InterPro" id="IPR013785">
    <property type="entry name" value="Aldolase_TIM"/>
</dbReference>
<dbReference type="InterPro" id="IPR006638">
    <property type="entry name" value="Elp3/MiaA/NifB-like_rSAM"/>
</dbReference>
<evidence type="ECO:0000256" key="4">
    <source>
        <dbReference type="ARBA" id="ARBA00022723"/>
    </source>
</evidence>
<evidence type="ECO:0000256" key="7">
    <source>
        <dbReference type="ARBA" id="ARBA00023014"/>
    </source>
</evidence>
<dbReference type="HAMAP" id="MF_01225_B">
    <property type="entry name" value="MoaA_B"/>
    <property type="match status" value="1"/>
</dbReference>
<dbReference type="Pfam" id="PF06463">
    <property type="entry name" value="Mob_synth_C"/>
    <property type="match status" value="1"/>
</dbReference>
<dbReference type="EC" id="4.1.99.22" evidence="1 12"/>
<evidence type="ECO:0000256" key="1">
    <source>
        <dbReference type="ARBA" id="ARBA00012167"/>
    </source>
</evidence>
<comment type="function">
    <text evidence="12">Catalyzes the cyclization of GTP to (8S)-3',8-cyclo-7,8-dihydroguanosine 5'-triphosphate.</text>
</comment>
<dbReference type="GO" id="GO:0046872">
    <property type="term" value="F:metal ion binding"/>
    <property type="evidence" value="ECO:0007669"/>
    <property type="project" value="UniProtKB-KW"/>
</dbReference>
<dbReference type="GO" id="GO:0005525">
    <property type="term" value="F:GTP binding"/>
    <property type="evidence" value="ECO:0007669"/>
    <property type="project" value="UniProtKB-UniRule"/>
</dbReference>
<dbReference type="GO" id="GO:0006777">
    <property type="term" value="P:Mo-molybdopterin cofactor biosynthetic process"/>
    <property type="evidence" value="ECO:0007669"/>
    <property type="project" value="UniProtKB-UniRule"/>
</dbReference>
<feature type="binding site" evidence="12">
    <location>
        <position position="31"/>
    </location>
    <ligand>
        <name>[4Fe-4S] cluster</name>
        <dbReference type="ChEBI" id="CHEBI:49883"/>
        <label>1</label>
        <note>4Fe-4S-S-AdoMet</note>
    </ligand>
</feature>
<dbReference type="AlphaFoldDB" id="A0A318E254"/>
<accession>A0A318E254</accession>
<evidence type="ECO:0000256" key="5">
    <source>
        <dbReference type="ARBA" id="ARBA00022741"/>
    </source>
</evidence>
<dbReference type="SFLD" id="SFLDG01383">
    <property type="entry name" value="cyclic_pyranopterin_phosphate"/>
    <property type="match status" value="1"/>
</dbReference>
<dbReference type="PROSITE" id="PS01305">
    <property type="entry name" value="MOAA_NIFB_PQQE"/>
    <property type="match status" value="1"/>
</dbReference>
<dbReference type="InterPro" id="IPR058240">
    <property type="entry name" value="rSAM_sf"/>
</dbReference>
<dbReference type="PANTHER" id="PTHR22960">
    <property type="entry name" value="MOLYBDOPTERIN COFACTOR SYNTHESIS PROTEIN A"/>
    <property type="match status" value="1"/>
</dbReference>
<dbReference type="UniPathway" id="UPA00344"/>
<dbReference type="InterPro" id="IPR050105">
    <property type="entry name" value="MoCo_biosynth_MoaA/MoaC"/>
</dbReference>
<evidence type="ECO:0000256" key="12">
    <source>
        <dbReference type="HAMAP-Rule" id="MF_01225"/>
    </source>
</evidence>
<comment type="caution">
    <text evidence="14">The sequence shown here is derived from an EMBL/GenBank/DDBJ whole genome shotgun (WGS) entry which is preliminary data.</text>
</comment>
<dbReference type="GO" id="GO:1904047">
    <property type="term" value="F:S-adenosyl-L-methionine binding"/>
    <property type="evidence" value="ECO:0007669"/>
    <property type="project" value="UniProtKB-UniRule"/>
</dbReference>
<keyword evidence="2 12" id="KW-0004">4Fe-4S</keyword>
<dbReference type="SFLD" id="SFLDS00029">
    <property type="entry name" value="Radical_SAM"/>
    <property type="match status" value="1"/>
</dbReference>
<dbReference type="SFLD" id="SFLDG01067">
    <property type="entry name" value="SPASM/twitch_domain_containing"/>
    <property type="match status" value="1"/>
</dbReference>
<evidence type="ECO:0000256" key="6">
    <source>
        <dbReference type="ARBA" id="ARBA00023004"/>
    </source>
</evidence>
<dbReference type="CDD" id="cd21117">
    <property type="entry name" value="Twitch_MoaA"/>
    <property type="match status" value="1"/>
</dbReference>
<dbReference type="PANTHER" id="PTHR22960:SF0">
    <property type="entry name" value="MOLYBDENUM COFACTOR BIOSYNTHESIS PROTEIN 1"/>
    <property type="match status" value="1"/>
</dbReference>
<evidence type="ECO:0000256" key="2">
    <source>
        <dbReference type="ARBA" id="ARBA00022485"/>
    </source>
</evidence>
<proteinExistence type="inferred from homology"/>
<evidence type="ECO:0000256" key="8">
    <source>
        <dbReference type="ARBA" id="ARBA00023134"/>
    </source>
</evidence>
<comment type="subunit">
    <text evidence="12">Monomer and homodimer.</text>
</comment>
<keyword evidence="6 12" id="KW-0408">Iron</keyword>
<dbReference type="GO" id="GO:0061799">
    <property type="term" value="F:cyclic pyranopterin monophosphate synthase activity"/>
    <property type="evidence" value="ECO:0007669"/>
    <property type="project" value="TreeGrafter"/>
</dbReference>
<dbReference type="InterPro" id="IPR040064">
    <property type="entry name" value="MoaA-like"/>
</dbReference>
<feature type="binding site" evidence="12">
    <location>
        <position position="264"/>
    </location>
    <ligand>
        <name>[4Fe-4S] cluster</name>
        <dbReference type="ChEBI" id="CHEBI:49883"/>
        <label>2</label>
        <note>4Fe-4S-substrate</note>
    </ligand>
</feature>
<feature type="binding site" evidence="12">
    <location>
        <begin position="266"/>
        <end position="268"/>
    </location>
    <ligand>
        <name>GTP</name>
        <dbReference type="ChEBI" id="CHEBI:37565"/>
    </ligand>
</feature>
<evidence type="ECO:0000256" key="3">
    <source>
        <dbReference type="ARBA" id="ARBA00022691"/>
    </source>
</evidence>
<feature type="binding site" evidence="12">
    <location>
        <position position="78"/>
    </location>
    <ligand>
        <name>S-adenosyl-L-methionine</name>
        <dbReference type="ChEBI" id="CHEBI:59789"/>
    </ligand>
</feature>
<dbReference type="PROSITE" id="PS51918">
    <property type="entry name" value="RADICAL_SAM"/>
    <property type="match status" value="1"/>
</dbReference>
<evidence type="ECO:0000259" key="13">
    <source>
        <dbReference type="PROSITE" id="PS51918"/>
    </source>
</evidence>
<dbReference type="CDD" id="cd01335">
    <property type="entry name" value="Radical_SAM"/>
    <property type="match status" value="1"/>
</dbReference>
<dbReference type="SFLD" id="SFLDG01386">
    <property type="entry name" value="main_SPASM_domain-containing"/>
    <property type="match status" value="1"/>
</dbReference>
<evidence type="ECO:0000256" key="10">
    <source>
        <dbReference type="ARBA" id="ARBA00023239"/>
    </source>
</evidence>
<reference evidence="14 15" key="1">
    <citation type="submission" date="2018-04" db="EMBL/GenBank/DDBJ databases">
        <title>Genomic Encyclopedia of Type Strains, Phase IV (KMG-IV): sequencing the most valuable type-strain genomes for metagenomic binning, comparative biology and taxonomic classification.</title>
        <authorList>
            <person name="Goeker M."/>
        </authorList>
    </citation>
    <scope>NUCLEOTIDE SEQUENCE [LARGE SCALE GENOMIC DNA]</scope>
    <source>
        <strain evidence="14 15">DSM 104150</strain>
    </source>
</reference>